<evidence type="ECO:0000259" key="3">
    <source>
        <dbReference type="PROSITE" id="PS51329"/>
    </source>
</evidence>
<comment type="similarity">
    <text evidence="1">Belongs to the TBCC family.</text>
</comment>
<dbReference type="Pfam" id="PF07986">
    <property type="entry name" value="TBCC"/>
    <property type="match status" value="1"/>
</dbReference>
<evidence type="ECO:0000256" key="2">
    <source>
        <dbReference type="SAM" id="MobiDB-lite"/>
    </source>
</evidence>
<dbReference type="InterPro" id="IPR017901">
    <property type="entry name" value="C-CAP_CF_C-like"/>
</dbReference>
<dbReference type="PANTHER" id="PTHR15139:SF0">
    <property type="entry name" value="TUBULIN-SPECIFIC CHAPERONE C"/>
    <property type="match status" value="1"/>
</dbReference>
<dbReference type="PANTHER" id="PTHR15139">
    <property type="entry name" value="TUBULIN FOLDING COFACTOR C"/>
    <property type="match status" value="1"/>
</dbReference>
<keyword evidence="5" id="KW-1185">Reference proteome</keyword>
<dbReference type="AlphaFoldDB" id="A0AAJ5C3N3"/>
<comment type="caution">
    <text evidence="4">The sequence shown here is derived from an EMBL/GenBank/DDBJ whole genome shotgun (WGS) entry which is preliminary data.</text>
</comment>
<accession>A0AAJ5C3N3</accession>
<feature type="domain" description="C-CAP/cofactor C-like" evidence="3">
    <location>
        <begin position="160"/>
        <end position="303"/>
    </location>
</feature>
<dbReference type="InterPro" id="IPR016098">
    <property type="entry name" value="CAP/MinC_C"/>
</dbReference>
<gene>
    <name evidence="4" type="ORF">MEPE_01491</name>
</gene>
<evidence type="ECO:0000313" key="5">
    <source>
        <dbReference type="Proteomes" id="UP001294444"/>
    </source>
</evidence>
<dbReference type="InterPro" id="IPR012945">
    <property type="entry name" value="Tubulin-bd_cofactor_C_dom"/>
</dbReference>
<dbReference type="GO" id="GO:0005737">
    <property type="term" value="C:cytoplasm"/>
    <property type="evidence" value="ECO:0007669"/>
    <property type="project" value="TreeGrafter"/>
</dbReference>
<sequence length="386" mass="42969">MASSASKGTTSSISSSTANSFYTSFRTSIQTLENQISCAITSHDVHNALQTYARLNAQFTTAVDTGVLALHDQALHKRSLDQVVTALESKRKHIHQQQVQNDANQNINNNNNNNNNHRIKKGAFTFKRKSHSISSPNSISTSSQSTDLNSNQSLHNLLSTNNSNHLIISNQHNITYNHHNKLSKSSISLTIHNVTNSIVHLDQLEILSVQLGSIQNSIIKLPCVQGSIMINDLNHSILLLESCHQFRMHTSFAVVVIGLTTNHLSSVVTLEASNSVQFVTNVPSRRIRRAPVAQEEVKHDFKVQDFDDLINSEQLQKQIKQDQTSKDSSGARARNFSIIHLDPKEVHIKQQVDDELLKAKHGLSAIDCVQNITQIIQTYSMKQLPT</sequence>
<proteinExistence type="inferred from homology"/>
<protein>
    <recommendedName>
        <fullName evidence="3">C-CAP/cofactor C-like domain-containing protein</fullName>
    </recommendedName>
</protein>
<dbReference type="GO" id="GO:0007021">
    <property type="term" value="P:tubulin complex assembly"/>
    <property type="evidence" value="ECO:0007669"/>
    <property type="project" value="TreeGrafter"/>
</dbReference>
<dbReference type="Gene3D" id="2.160.20.70">
    <property type="match status" value="1"/>
</dbReference>
<name>A0AAJ5C3N3_9BASI</name>
<reference evidence="4" key="1">
    <citation type="submission" date="2023-10" db="EMBL/GenBank/DDBJ databases">
        <authorList>
            <person name="Guldener U."/>
        </authorList>
    </citation>
    <scope>NUCLEOTIDE SEQUENCE</scope>
    <source>
        <strain evidence="4">Mp4</strain>
    </source>
</reference>
<dbReference type="GO" id="GO:0007023">
    <property type="term" value="P:post-chaperonin tubulin folding pathway"/>
    <property type="evidence" value="ECO:0007669"/>
    <property type="project" value="InterPro"/>
</dbReference>
<evidence type="ECO:0000313" key="4">
    <source>
        <dbReference type="EMBL" id="SNX82785.1"/>
    </source>
</evidence>
<evidence type="ECO:0000256" key="1">
    <source>
        <dbReference type="ARBA" id="ARBA00008848"/>
    </source>
</evidence>
<dbReference type="Proteomes" id="UP001294444">
    <property type="component" value="Unassembled WGS sequence"/>
</dbReference>
<dbReference type="EMBL" id="OAPG01000002">
    <property type="protein sequence ID" value="SNX82785.1"/>
    <property type="molecule type" value="Genomic_DNA"/>
</dbReference>
<feature type="compositionally biased region" description="Low complexity" evidence="2">
    <location>
        <begin position="96"/>
        <end position="116"/>
    </location>
</feature>
<feature type="region of interest" description="Disordered" evidence="2">
    <location>
        <begin position="96"/>
        <end position="118"/>
    </location>
</feature>
<dbReference type="PROSITE" id="PS51329">
    <property type="entry name" value="C_CAP_COFACTOR_C"/>
    <property type="match status" value="1"/>
</dbReference>
<organism evidence="4 5">
    <name type="scientific">Melanopsichium pennsylvanicum</name>
    <dbReference type="NCBI Taxonomy" id="63383"/>
    <lineage>
        <taxon>Eukaryota</taxon>
        <taxon>Fungi</taxon>
        <taxon>Dikarya</taxon>
        <taxon>Basidiomycota</taxon>
        <taxon>Ustilaginomycotina</taxon>
        <taxon>Ustilaginomycetes</taxon>
        <taxon>Ustilaginales</taxon>
        <taxon>Ustilaginaceae</taxon>
        <taxon>Melanopsichium</taxon>
    </lineage>
</organism>
<dbReference type="InterPro" id="IPR027684">
    <property type="entry name" value="TBCC"/>
</dbReference>